<dbReference type="PROSITE" id="PS00041">
    <property type="entry name" value="HTH_ARAC_FAMILY_1"/>
    <property type="match status" value="1"/>
</dbReference>
<gene>
    <name evidence="5" type="ORF">GM658_08185</name>
</gene>
<dbReference type="InterPro" id="IPR002818">
    <property type="entry name" value="DJ-1/PfpI"/>
</dbReference>
<dbReference type="PANTHER" id="PTHR43130:SF3">
    <property type="entry name" value="HTH-TYPE TRANSCRIPTIONAL REGULATOR RV1931C"/>
    <property type="match status" value="1"/>
</dbReference>
<dbReference type="PROSITE" id="PS01124">
    <property type="entry name" value="HTH_ARAC_FAMILY_2"/>
    <property type="match status" value="1"/>
</dbReference>
<organism evidence="5 6">
    <name type="scientific">Massilia eburnea</name>
    <dbReference type="NCBI Taxonomy" id="1776165"/>
    <lineage>
        <taxon>Bacteria</taxon>
        <taxon>Pseudomonadati</taxon>
        <taxon>Pseudomonadota</taxon>
        <taxon>Betaproteobacteria</taxon>
        <taxon>Burkholderiales</taxon>
        <taxon>Oxalobacteraceae</taxon>
        <taxon>Telluria group</taxon>
        <taxon>Massilia</taxon>
    </lineage>
</organism>
<proteinExistence type="predicted"/>
<dbReference type="InterPro" id="IPR018060">
    <property type="entry name" value="HTH_AraC"/>
</dbReference>
<reference evidence="5 6" key="1">
    <citation type="submission" date="2019-11" db="EMBL/GenBank/DDBJ databases">
        <title>Type strains purchased from KCTC, JCM and DSMZ.</title>
        <authorList>
            <person name="Lu H."/>
        </authorList>
    </citation>
    <scope>NUCLEOTIDE SEQUENCE [LARGE SCALE GENOMIC DNA]</scope>
    <source>
        <strain evidence="5 6">JCM 31587</strain>
    </source>
</reference>
<evidence type="ECO:0000313" key="6">
    <source>
        <dbReference type="Proteomes" id="UP000472320"/>
    </source>
</evidence>
<dbReference type="CDD" id="cd03137">
    <property type="entry name" value="GATase1_AraC_1"/>
    <property type="match status" value="1"/>
</dbReference>
<name>A0A6L6QDZ4_9BURK</name>
<feature type="domain" description="HTH araC/xylS-type" evidence="4">
    <location>
        <begin position="216"/>
        <end position="314"/>
    </location>
</feature>
<evidence type="ECO:0000259" key="4">
    <source>
        <dbReference type="PROSITE" id="PS01124"/>
    </source>
</evidence>
<comment type="caution">
    <text evidence="5">The sequence shown here is derived from an EMBL/GenBank/DDBJ whole genome shotgun (WGS) entry which is preliminary data.</text>
</comment>
<dbReference type="Pfam" id="PF12833">
    <property type="entry name" value="HTH_18"/>
    <property type="match status" value="1"/>
</dbReference>
<keyword evidence="3" id="KW-0804">Transcription</keyword>
<evidence type="ECO:0000313" key="5">
    <source>
        <dbReference type="EMBL" id="MTW10582.1"/>
    </source>
</evidence>
<dbReference type="SUPFAM" id="SSF52317">
    <property type="entry name" value="Class I glutamine amidotransferase-like"/>
    <property type="match status" value="1"/>
</dbReference>
<dbReference type="GO" id="GO:0003700">
    <property type="term" value="F:DNA-binding transcription factor activity"/>
    <property type="evidence" value="ECO:0007669"/>
    <property type="project" value="InterPro"/>
</dbReference>
<dbReference type="AlphaFoldDB" id="A0A6L6QDZ4"/>
<dbReference type="Proteomes" id="UP000472320">
    <property type="component" value="Unassembled WGS sequence"/>
</dbReference>
<dbReference type="EMBL" id="WNKX01000005">
    <property type="protein sequence ID" value="MTW10582.1"/>
    <property type="molecule type" value="Genomic_DNA"/>
</dbReference>
<accession>A0A6L6QDZ4</accession>
<dbReference type="InterPro" id="IPR009057">
    <property type="entry name" value="Homeodomain-like_sf"/>
</dbReference>
<dbReference type="RefSeq" id="WP_155453529.1">
    <property type="nucleotide sequence ID" value="NZ_WNKX01000005.1"/>
</dbReference>
<dbReference type="Pfam" id="PF01965">
    <property type="entry name" value="DJ-1_PfpI"/>
    <property type="match status" value="1"/>
</dbReference>
<evidence type="ECO:0000256" key="2">
    <source>
        <dbReference type="ARBA" id="ARBA00023125"/>
    </source>
</evidence>
<sequence>MRIALLVFPGVQLLDVAGPMDVFREAARQSGKPDAYQFDLVALEDGPVRADNGLLFQPTATIDTLDHAVDTLLVTGSHEVRDFSANPRLVQWLQRQAGVVRRIGSVCSGAWLLAHAGLLDGKRVTTHWNISSALARRFERVQVEHDQIYLRDGKLYTSAGVTAGMDLALALVEEDLGRAVALAVARELVMFIKRPGGQAQFSAHLAAQTAQRSPIRQVQEWVLENLAQDLTVDQLAAQAGMSVRNFSRAFKSDTGETPADFVEAARLDAARRMLEESASPLKRVAARSGFHNQTSLRRAFVRRLGVTPGDYRNRFHPQEA</sequence>
<dbReference type="SMART" id="SM00342">
    <property type="entry name" value="HTH_ARAC"/>
    <property type="match status" value="1"/>
</dbReference>
<dbReference type="OrthoDB" id="9794896at2"/>
<dbReference type="SUPFAM" id="SSF46689">
    <property type="entry name" value="Homeodomain-like"/>
    <property type="match status" value="2"/>
</dbReference>
<keyword evidence="6" id="KW-1185">Reference proteome</keyword>
<evidence type="ECO:0000256" key="3">
    <source>
        <dbReference type="ARBA" id="ARBA00023163"/>
    </source>
</evidence>
<protein>
    <submittedName>
        <fullName evidence="5">Helix-turn-helix domain-containing protein</fullName>
    </submittedName>
</protein>
<dbReference type="InterPro" id="IPR018062">
    <property type="entry name" value="HTH_AraC-typ_CS"/>
</dbReference>
<dbReference type="Gene3D" id="1.10.10.60">
    <property type="entry name" value="Homeodomain-like"/>
    <property type="match status" value="1"/>
</dbReference>
<dbReference type="Gene3D" id="3.40.50.880">
    <property type="match status" value="1"/>
</dbReference>
<dbReference type="PANTHER" id="PTHR43130">
    <property type="entry name" value="ARAC-FAMILY TRANSCRIPTIONAL REGULATOR"/>
    <property type="match status" value="1"/>
</dbReference>
<dbReference type="GO" id="GO:0043565">
    <property type="term" value="F:sequence-specific DNA binding"/>
    <property type="evidence" value="ECO:0007669"/>
    <property type="project" value="InterPro"/>
</dbReference>
<dbReference type="InterPro" id="IPR029062">
    <property type="entry name" value="Class_I_gatase-like"/>
</dbReference>
<keyword evidence="2" id="KW-0238">DNA-binding</keyword>
<dbReference type="InterPro" id="IPR052158">
    <property type="entry name" value="INH-QAR"/>
</dbReference>
<evidence type="ECO:0000256" key="1">
    <source>
        <dbReference type="ARBA" id="ARBA00023015"/>
    </source>
</evidence>
<keyword evidence="1" id="KW-0805">Transcription regulation</keyword>